<protein>
    <recommendedName>
        <fullName evidence="4">Conidiation-specific protein 6</fullName>
    </recommendedName>
</protein>
<sequence>MASRNPGNSLLSPTPTPPRRQRSVPPRGSNRWRPRELDLSQAHEDNIAIGHKAALKNPNVSEEAKEHSAHVLEDLGRA</sequence>
<feature type="compositionally biased region" description="Basic and acidic residues" evidence="1">
    <location>
        <begin position="33"/>
        <end position="44"/>
    </location>
</feature>
<comment type="caution">
    <text evidence="2">The sequence shown here is derived from an EMBL/GenBank/DDBJ whole genome shotgun (WGS) entry which is preliminary data.</text>
</comment>
<dbReference type="Proteomes" id="UP000092993">
    <property type="component" value="Unassembled WGS sequence"/>
</dbReference>
<evidence type="ECO:0000313" key="2">
    <source>
        <dbReference type="EMBL" id="OBZ78966.1"/>
    </source>
</evidence>
<feature type="compositionally biased region" description="Basic and acidic residues" evidence="1">
    <location>
        <begin position="62"/>
        <end position="78"/>
    </location>
</feature>
<feature type="region of interest" description="Disordered" evidence="1">
    <location>
        <begin position="57"/>
        <end position="78"/>
    </location>
</feature>
<organism evidence="2 3">
    <name type="scientific">Grifola frondosa</name>
    <name type="common">Maitake</name>
    <name type="synonym">Polyporus frondosus</name>
    <dbReference type="NCBI Taxonomy" id="5627"/>
    <lineage>
        <taxon>Eukaryota</taxon>
        <taxon>Fungi</taxon>
        <taxon>Dikarya</taxon>
        <taxon>Basidiomycota</taxon>
        <taxon>Agaricomycotina</taxon>
        <taxon>Agaricomycetes</taxon>
        <taxon>Polyporales</taxon>
        <taxon>Grifolaceae</taxon>
        <taxon>Grifola</taxon>
    </lineage>
</organism>
<name>A0A1C7MRC2_GRIFR</name>
<dbReference type="AlphaFoldDB" id="A0A1C7MRC2"/>
<feature type="region of interest" description="Disordered" evidence="1">
    <location>
        <begin position="1"/>
        <end position="44"/>
    </location>
</feature>
<evidence type="ECO:0008006" key="4">
    <source>
        <dbReference type="Google" id="ProtNLM"/>
    </source>
</evidence>
<gene>
    <name evidence="2" type="ORF">A0H81_00688</name>
</gene>
<dbReference type="EMBL" id="LUGG01000001">
    <property type="protein sequence ID" value="OBZ78966.1"/>
    <property type="molecule type" value="Genomic_DNA"/>
</dbReference>
<dbReference type="InterPro" id="IPR018824">
    <property type="entry name" value="Conidiation-specific_6"/>
</dbReference>
<feature type="compositionally biased region" description="Low complexity" evidence="1">
    <location>
        <begin position="1"/>
        <end position="13"/>
    </location>
</feature>
<dbReference type="OrthoDB" id="5419162at2759"/>
<evidence type="ECO:0000313" key="3">
    <source>
        <dbReference type="Proteomes" id="UP000092993"/>
    </source>
</evidence>
<accession>A0A1C7MRC2</accession>
<evidence type="ECO:0000256" key="1">
    <source>
        <dbReference type="SAM" id="MobiDB-lite"/>
    </source>
</evidence>
<reference evidence="2 3" key="1">
    <citation type="submission" date="2016-03" db="EMBL/GenBank/DDBJ databases">
        <title>Whole genome sequencing of Grifola frondosa 9006-11.</title>
        <authorList>
            <person name="Min B."/>
            <person name="Park H."/>
            <person name="Kim J.-G."/>
            <person name="Cho H."/>
            <person name="Oh Y.-L."/>
            <person name="Kong W.-S."/>
            <person name="Choi I.-G."/>
        </authorList>
    </citation>
    <scope>NUCLEOTIDE SEQUENCE [LARGE SCALE GENOMIC DNA]</scope>
    <source>
        <strain evidence="2 3">9006-11</strain>
    </source>
</reference>
<keyword evidence="3" id="KW-1185">Reference proteome</keyword>
<proteinExistence type="predicted"/>
<dbReference type="Pfam" id="PF10346">
    <property type="entry name" value="Con-6"/>
    <property type="match status" value="1"/>
</dbReference>